<protein>
    <submittedName>
        <fullName evidence="1">Uncharacterized protein</fullName>
    </submittedName>
</protein>
<dbReference type="EMBL" id="QZEI01000029">
    <property type="protein sequence ID" value="RLV59639.1"/>
    <property type="molecule type" value="Genomic_DNA"/>
</dbReference>
<sequence length="349" mass="39263">MAVAGRFGSQAMFEPAINFVVDKTHFRQENKRILRELCHLGGTLLINYMVSPSEGFLKAVFFNSITFHTMKSSSQLTVRFIDRLGFEQYKDSKYICCKVVESLTQVVCYSLFFPRVNAEKLQEKLNEIDALSKEEQIKLFDIKTVEAAASPLPERAYDKVVCSAYSNSKPEADDISIDLSKVGLSSCADVEGFKLIAQGDPLFLLNDDEALLRVGSGEQVFATTPMDKESVAKFLFEKIKQGAINVDEVCRVMIDKKNGKVPPPFKESDYDGSVQYIFANYLDTVTMELADAPCKVRLRPCLNEEGQLKFKTKAVEKTEVGLHRLEEVVLTDLLNQLGYPFYTQSQTKS</sequence>
<proteinExistence type="predicted"/>
<keyword evidence="2" id="KW-1185">Reference proteome</keyword>
<dbReference type="Proteomes" id="UP000281474">
    <property type="component" value="Unassembled WGS sequence"/>
</dbReference>
<accession>A0A3L8PXV4</accession>
<organism evidence="1 2">
    <name type="scientific">Parashewanella curva</name>
    <dbReference type="NCBI Taxonomy" id="2338552"/>
    <lineage>
        <taxon>Bacteria</taxon>
        <taxon>Pseudomonadati</taxon>
        <taxon>Pseudomonadota</taxon>
        <taxon>Gammaproteobacteria</taxon>
        <taxon>Alteromonadales</taxon>
        <taxon>Shewanellaceae</taxon>
        <taxon>Parashewanella</taxon>
    </lineage>
</organism>
<comment type="caution">
    <text evidence="1">The sequence shown here is derived from an EMBL/GenBank/DDBJ whole genome shotgun (WGS) entry which is preliminary data.</text>
</comment>
<evidence type="ECO:0000313" key="1">
    <source>
        <dbReference type="EMBL" id="RLV59639.1"/>
    </source>
</evidence>
<gene>
    <name evidence="1" type="ORF">D5018_10815</name>
</gene>
<reference evidence="1 2" key="1">
    <citation type="submission" date="2018-09" db="EMBL/GenBank/DDBJ databases">
        <title>Phylogeny of the Shewanellaceae, and recommendation for two new genera, Pseudoshewanella and Parashewanella.</title>
        <authorList>
            <person name="Wang G."/>
        </authorList>
    </citation>
    <scope>NUCLEOTIDE SEQUENCE [LARGE SCALE GENOMIC DNA]</scope>
    <source>
        <strain evidence="1 2">C51</strain>
    </source>
</reference>
<name>A0A3L8PXV4_9GAMM</name>
<evidence type="ECO:0000313" key="2">
    <source>
        <dbReference type="Proteomes" id="UP000281474"/>
    </source>
</evidence>
<dbReference type="AlphaFoldDB" id="A0A3L8PXV4"/>